<feature type="compositionally biased region" description="Polar residues" evidence="1">
    <location>
        <begin position="351"/>
        <end position="371"/>
    </location>
</feature>
<feature type="region of interest" description="Disordered" evidence="1">
    <location>
        <begin position="172"/>
        <end position="271"/>
    </location>
</feature>
<evidence type="ECO:0000256" key="1">
    <source>
        <dbReference type="SAM" id="MobiDB-lite"/>
    </source>
</evidence>
<feature type="compositionally biased region" description="Low complexity" evidence="1">
    <location>
        <begin position="197"/>
        <end position="215"/>
    </location>
</feature>
<accession>A0A5C3EXM8</accession>
<organism evidence="2 3">
    <name type="scientific">Pseudozyma flocculosa</name>
    <dbReference type="NCBI Taxonomy" id="84751"/>
    <lineage>
        <taxon>Eukaryota</taxon>
        <taxon>Fungi</taxon>
        <taxon>Dikarya</taxon>
        <taxon>Basidiomycota</taxon>
        <taxon>Ustilaginomycotina</taxon>
        <taxon>Ustilaginomycetes</taxon>
        <taxon>Ustilaginales</taxon>
        <taxon>Ustilaginaceae</taxon>
        <taxon>Pseudozyma</taxon>
    </lineage>
</organism>
<gene>
    <name evidence="2" type="ORF">PSFLO_01837</name>
</gene>
<proteinExistence type="predicted"/>
<protein>
    <submittedName>
        <fullName evidence="2">Uncharacterized protein</fullName>
    </submittedName>
</protein>
<feature type="compositionally biased region" description="Polar residues" evidence="1">
    <location>
        <begin position="303"/>
        <end position="316"/>
    </location>
</feature>
<feature type="compositionally biased region" description="Polar residues" evidence="1">
    <location>
        <begin position="229"/>
        <end position="248"/>
    </location>
</feature>
<feature type="compositionally biased region" description="Polar residues" evidence="1">
    <location>
        <begin position="172"/>
        <end position="185"/>
    </location>
</feature>
<evidence type="ECO:0000313" key="3">
    <source>
        <dbReference type="Proteomes" id="UP000323386"/>
    </source>
</evidence>
<feature type="region of interest" description="Disordered" evidence="1">
    <location>
        <begin position="53"/>
        <end position="80"/>
    </location>
</feature>
<feature type="compositionally biased region" description="Low complexity" evidence="1">
    <location>
        <begin position="254"/>
        <end position="263"/>
    </location>
</feature>
<feature type="region of interest" description="Disordered" evidence="1">
    <location>
        <begin position="604"/>
        <end position="653"/>
    </location>
</feature>
<dbReference type="EMBL" id="OOIP01000004">
    <property type="protein sequence ID" value="SPO36366.1"/>
    <property type="molecule type" value="Genomic_DNA"/>
</dbReference>
<dbReference type="AlphaFoldDB" id="A0A5C3EXM8"/>
<keyword evidence="3" id="KW-1185">Reference proteome</keyword>
<reference evidence="2 3" key="1">
    <citation type="submission" date="2018-03" db="EMBL/GenBank/DDBJ databases">
        <authorList>
            <person name="Guldener U."/>
        </authorList>
    </citation>
    <scope>NUCLEOTIDE SEQUENCE [LARGE SCALE GENOMIC DNA]</scope>
    <source>
        <strain evidence="2 3">DAOM196992</strain>
    </source>
</reference>
<sequence length="675" mass="71331">MSSSPYSSLSLGPGSQQLSYFAIHAKRSSSLRTSPPIPELLIDPLHSTAALHANGPCSLPPSPVSPTSSARPTLPHTSSSKYNDILYANTHFSRGSEILVSSSGRDGTGDRDIHELLATVALPDVPDSATAGMSHPQSAPTSLHGLACQSPVVVSEAEAYSRQVRQALLQVSDSTSGQATSQMQLPSLPRAQDAPSSKRSGLVRSLGGSLRSTGGKMTRAATESLAHLTPSSLSLPRSIQMSGTTSSAAVRRTSNSSQQSSLSRDVDRTSDCGSIHSSVSLFIKKPKTRNKLPFNRSRARPSTAPSESTSGDSTRAGTFHRSIAVSRDSSDCGSSRSEACDEPIDLETPPASASMSSFGSDLRQQQSSKASSLRGAPGSKGRPCGSHGKTSSISQLLERPAARVTTLQEEEQDWEKTLERAAATASWNTSINHRPRSRLLEGKADLQMSWPRRHERAPFDCQSLHGINLQGQRGATTTKRPALARAVSDFAGQSERKNSHYSASFVASCATFPRDACDDLEAESSGCEDQDGARQITALDEDCIPLQLDTGFDELELAGHFHARRPSTTCNRGLHSPALAPPAGLGITHGDATPRRLTVPDVPEAVTSDSSADETEDEQTCAAGPVLVTGRRRSSTIRPSAHQIGGSAAHHPGMTAKRPLPGIGQLSGQGMWACC</sequence>
<feature type="region of interest" description="Disordered" evidence="1">
    <location>
        <begin position="289"/>
        <end position="418"/>
    </location>
</feature>
<dbReference type="Proteomes" id="UP000323386">
    <property type="component" value="Unassembled WGS sequence"/>
</dbReference>
<dbReference type="OrthoDB" id="2556486at2759"/>
<evidence type="ECO:0000313" key="2">
    <source>
        <dbReference type="EMBL" id="SPO36366.1"/>
    </source>
</evidence>
<name>A0A5C3EXM8_9BASI</name>